<organism evidence="1 2">
    <name type="scientific">Actinomadura macrotermitis</name>
    <dbReference type="NCBI Taxonomy" id="2585200"/>
    <lineage>
        <taxon>Bacteria</taxon>
        <taxon>Bacillati</taxon>
        <taxon>Actinomycetota</taxon>
        <taxon>Actinomycetes</taxon>
        <taxon>Streptosporangiales</taxon>
        <taxon>Thermomonosporaceae</taxon>
        <taxon>Actinomadura</taxon>
    </lineage>
</organism>
<reference evidence="1 2" key="1">
    <citation type="submission" date="2019-10" db="EMBL/GenBank/DDBJ databases">
        <title>Actinomadura rubteroloni sp. nov. and Actinomadura macrotermitis sp. nov., isolated from the gut of fungus growing-termite Macrotermes natalensis.</title>
        <authorList>
            <person name="Benndorf R."/>
            <person name="Martin K."/>
            <person name="Kuefner M."/>
            <person name="De Beer W."/>
            <person name="Kaster A.-K."/>
            <person name="Vollmers J."/>
            <person name="Poulsen M."/>
            <person name="Beemelmanns C."/>
        </authorList>
    </citation>
    <scope>NUCLEOTIDE SEQUENCE [LARGE SCALE GENOMIC DNA]</scope>
    <source>
        <strain evidence="1 2">RB68</strain>
    </source>
</reference>
<comment type="caution">
    <text evidence="1">The sequence shown here is derived from an EMBL/GenBank/DDBJ whole genome shotgun (WGS) entry which is preliminary data.</text>
</comment>
<dbReference type="RefSeq" id="WP_194293246.1">
    <property type="nucleotide sequence ID" value="NZ_WEGH01000001.1"/>
</dbReference>
<dbReference type="Gene3D" id="3.40.50.150">
    <property type="entry name" value="Vaccinia Virus protein VP39"/>
    <property type="match status" value="1"/>
</dbReference>
<dbReference type="Pfam" id="PF04672">
    <property type="entry name" value="Methyltransf_19"/>
    <property type="match status" value="1"/>
</dbReference>
<evidence type="ECO:0000313" key="1">
    <source>
        <dbReference type="EMBL" id="MQY04157.1"/>
    </source>
</evidence>
<name>A0A7K0BSN1_9ACTN</name>
<dbReference type="InterPro" id="IPR006764">
    <property type="entry name" value="SAM_dep_MeTrfase_SAV2177_type"/>
</dbReference>
<dbReference type="Proteomes" id="UP000487268">
    <property type="component" value="Unassembled WGS sequence"/>
</dbReference>
<keyword evidence="2" id="KW-1185">Reference proteome</keyword>
<gene>
    <name evidence="1" type="ORF">ACRB68_22080</name>
</gene>
<dbReference type="PIRSF" id="PIRSF017393">
    <property type="entry name" value="MTase_SAV2177"/>
    <property type="match status" value="1"/>
</dbReference>
<dbReference type="AlphaFoldDB" id="A0A7K0BSN1"/>
<evidence type="ECO:0008006" key="3">
    <source>
        <dbReference type="Google" id="ProtNLM"/>
    </source>
</evidence>
<dbReference type="SUPFAM" id="SSF53335">
    <property type="entry name" value="S-adenosyl-L-methionine-dependent methyltransferases"/>
    <property type="match status" value="1"/>
</dbReference>
<dbReference type="EMBL" id="WEGH01000001">
    <property type="protein sequence ID" value="MQY04157.1"/>
    <property type="molecule type" value="Genomic_DNA"/>
</dbReference>
<proteinExistence type="predicted"/>
<dbReference type="InterPro" id="IPR029063">
    <property type="entry name" value="SAM-dependent_MTases_sf"/>
</dbReference>
<evidence type="ECO:0000313" key="2">
    <source>
        <dbReference type="Proteomes" id="UP000487268"/>
    </source>
</evidence>
<accession>A0A7K0BSN1</accession>
<sequence length="258" mass="27492">MSVLSVDEWAQDERPGLYGVGATAPNAARVCDYLLGGKDNYSADRGLAERVLRAAPVVSRTVRANRVFLERSVRALGRLGLRQFLDIGCGFPAESNVGDIARRTVPDAKVAYVDNDPVVLAHARALLATGPGLVAFEGDLREPHLIMGHPALKETFDPREPVALLLSGVLHFVTDEEGPRRIVAGLLRELPAGSHVVLTHAVRTPGLAAVTGLYREAGLPFVPRSRSEIAGLCAGLRPVDAVARPDEALPLACHVGKV</sequence>
<protein>
    <recommendedName>
        <fullName evidence="3">SAM-dependent methyltransferase</fullName>
    </recommendedName>
</protein>